<dbReference type="OrthoDB" id="3909067at2759"/>
<reference evidence="3" key="1">
    <citation type="journal article" date="2021" name="J Fungi (Basel)">
        <title>Virulence traits and population genomics of the black yeast Aureobasidium melanogenum.</title>
        <authorList>
            <person name="Cernosa A."/>
            <person name="Sun X."/>
            <person name="Gostincar C."/>
            <person name="Fang C."/>
            <person name="Gunde-Cimerman N."/>
            <person name="Song Z."/>
        </authorList>
    </citation>
    <scope>NUCLEOTIDE SEQUENCE</scope>
    <source>
        <strain evidence="3">EXF-9911</strain>
    </source>
</reference>
<reference evidence="3" key="2">
    <citation type="submission" date="2021-08" db="EMBL/GenBank/DDBJ databases">
        <authorList>
            <person name="Gostincar C."/>
            <person name="Sun X."/>
            <person name="Song Z."/>
            <person name="Gunde-Cimerman N."/>
        </authorList>
    </citation>
    <scope>NUCLEOTIDE SEQUENCE</scope>
    <source>
        <strain evidence="3">EXF-9911</strain>
    </source>
</reference>
<accession>A0A9P8JA37</accession>
<dbReference type="AlphaFoldDB" id="A0A9P8JA37"/>
<feature type="transmembrane region" description="Helical" evidence="2">
    <location>
        <begin position="462"/>
        <end position="480"/>
    </location>
</feature>
<keyword evidence="2" id="KW-0812">Transmembrane</keyword>
<name>A0A9P8JA37_AURME</name>
<feature type="region of interest" description="Disordered" evidence="1">
    <location>
        <begin position="165"/>
        <end position="185"/>
    </location>
</feature>
<organism evidence="3 4">
    <name type="scientific">Aureobasidium melanogenum</name>
    <name type="common">Aureobasidium pullulans var. melanogenum</name>
    <dbReference type="NCBI Taxonomy" id="46634"/>
    <lineage>
        <taxon>Eukaryota</taxon>
        <taxon>Fungi</taxon>
        <taxon>Dikarya</taxon>
        <taxon>Ascomycota</taxon>
        <taxon>Pezizomycotina</taxon>
        <taxon>Dothideomycetes</taxon>
        <taxon>Dothideomycetidae</taxon>
        <taxon>Dothideales</taxon>
        <taxon>Saccotheciaceae</taxon>
        <taxon>Aureobasidium</taxon>
    </lineage>
</organism>
<proteinExistence type="predicted"/>
<dbReference type="EMBL" id="JAHFXF010000226">
    <property type="protein sequence ID" value="KAG9692528.1"/>
    <property type="molecule type" value="Genomic_DNA"/>
</dbReference>
<evidence type="ECO:0000256" key="2">
    <source>
        <dbReference type="SAM" id="Phobius"/>
    </source>
</evidence>
<keyword evidence="2" id="KW-0472">Membrane</keyword>
<gene>
    <name evidence="3" type="ORF">KCU76_g6637</name>
</gene>
<evidence type="ECO:0000256" key="1">
    <source>
        <dbReference type="SAM" id="MobiDB-lite"/>
    </source>
</evidence>
<evidence type="ECO:0000313" key="4">
    <source>
        <dbReference type="Proteomes" id="UP000779574"/>
    </source>
</evidence>
<keyword evidence="2" id="KW-1133">Transmembrane helix</keyword>
<dbReference type="Proteomes" id="UP000779574">
    <property type="component" value="Unassembled WGS sequence"/>
</dbReference>
<comment type="caution">
    <text evidence="3">The sequence shown here is derived from an EMBL/GenBank/DDBJ whole genome shotgun (WGS) entry which is preliminary data.</text>
</comment>
<evidence type="ECO:0000313" key="3">
    <source>
        <dbReference type="EMBL" id="KAG9692528.1"/>
    </source>
</evidence>
<protein>
    <submittedName>
        <fullName evidence="3">Uncharacterized protein</fullName>
    </submittedName>
</protein>
<sequence length="488" mass="54396">MSIDPNTNDYVPGGTYVCAPGNTRESGTYALAMAMATHKENTGPPDWSPGTLERRYYDALEALQAQYIGYEDKNYLLTEGDLVDIIRSWGKRYRDKYQLYIDDYDDIYTADEFDPSAKIVLVRCINNRWEACCYFDGAGKAPGNSLVDQITTMCLASKSSAGDKKQAQTQHNAAHRDSNGNANGMSETVNAILSRTEERCASMETHLSTLEKHINTLEGLCVTLHKHIDLLEEAGQTLKRSINNVESDSGSVNESENALTPSTLRAVSDADSADFPWSGMLCKKLAERKVTLPVSIGGDSPLDTVSHFFKVDMHSRSIYVLLQKLLHSFTINSKFNQEHFNHDFFQKRFINSAGFYDQIPVPSPLLQTPGQTIGQRVAHNRDKPKSILETLKASQQSERRSSGTGLTFGAAILMGGTFLMAPLKEGSPARVILNSSEHLLNSRKQKKQSGILTKLAWIRDSYGWIIAQVWTLIITIMIWWKLGRLPKA</sequence>
<feature type="non-terminal residue" evidence="3">
    <location>
        <position position="488"/>
    </location>
</feature>